<dbReference type="EMBL" id="BQNB010019117">
    <property type="protein sequence ID" value="GJT81879.1"/>
    <property type="molecule type" value="Genomic_DNA"/>
</dbReference>
<dbReference type="Gene3D" id="3.30.420.10">
    <property type="entry name" value="Ribonuclease H-like superfamily/Ribonuclease H"/>
    <property type="match status" value="1"/>
</dbReference>
<protein>
    <submittedName>
        <fullName evidence="2">Retrovirus-related pol polyprotein from transposon TNT 1-94</fullName>
    </submittedName>
</protein>
<feature type="domain" description="Integrase catalytic" evidence="1">
    <location>
        <begin position="774"/>
        <end position="882"/>
    </location>
</feature>
<dbReference type="Pfam" id="PF14223">
    <property type="entry name" value="Retrotran_gag_2"/>
    <property type="match status" value="1"/>
</dbReference>
<dbReference type="InterPro" id="IPR012337">
    <property type="entry name" value="RNaseH-like_sf"/>
</dbReference>
<gene>
    <name evidence="2" type="ORF">Tco_1056221</name>
</gene>
<dbReference type="InterPro" id="IPR057670">
    <property type="entry name" value="SH3_retrovirus"/>
</dbReference>
<evidence type="ECO:0000313" key="3">
    <source>
        <dbReference type="Proteomes" id="UP001151760"/>
    </source>
</evidence>
<proteinExistence type="predicted"/>
<dbReference type="SUPFAM" id="SSF57756">
    <property type="entry name" value="Retrovirus zinc finger-like domains"/>
    <property type="match status" value="1"/>
</dbReference>
<dbReference type="Pfam" id="PF00665">
    <property type="entry name" value="rve"/>
    <property type="match status" value="1"/>
</dbReference>
<dbReference type="InterPro" id="IPR036397">
    <property type="entry name" value="RNaseH_sf"/>
</dbReference>
<dbReference type="SUPFAM" id="SSF53098">
    <property type="entry name" value="Ribonuclease H-like"/>
    <property type="match status" value="1"/>
</dbReference>
<dbReference type="InterPro" id="IPR039537">
    <property type="entry name" value="Retrotran_Ty1/copia-like"/>
</dbReference>
<dbReference type="InterPro" id="IPR025724">
    <property type="entry name" value="GAG-pre-integrase_dom"/>
</dbReference>
<evidence type="ECO:0000313" key="2">
    <source>
        <dbReference type="EMBL" id="GJT81879.1"/>
    </source>
</evidence>
<dbReference type="Proteomes" id="UP001151760">
    <property type="component" value="Unassembled WGS sequence"/>
</dbReference>
<evidence type="ECO:0000259" key="1">
    <source>
        <dbReference type="PROSITE" id="PS50994"/>
    </source>
</evidence>
<dbReference type="InterPro" id="IPR036875">
    <property type="entry name" value="Znf_CCHC_sf"/>
</dbReference>
<sequence>MDDVNNKASAGIEGLAECKASASNLRRIQVKDIVKEVEDYLKTYSSAEMDISWYVEGIRCGSKEILENGPFVPMSPLSISTNLLTKPLNQWSPEDKKLANQDKRLKSIIISCLPNDVMKSVIKCTTAKAIWTDLILANEGASDTRDTKIAALRLKFHAFKALEGEKVQGTYTRLKVLLNDLENKGFSIPQAEVNAMFINSLPRKWLSMNQTQRANNSIKNDTLAALYGKYNYEEGLIDQIYESKTSRFSIQTSSSKALISNTQFQDSDLDVEEDTRSSNEFLVDLNAEFHGRALLANQKRYYKRSERVGSAKKPIDKTKETCFACGKLGHFQKDYPSTKTSTPSYPSSNKLYSKLMFQSNSTPQQNQSVDNHQKDYKGKYKGLKAEIAILTKEIDSLFKGKGDKGLVDESFDWDEESVSFEDEGVTKVKAFIAIAEDKPSVGKNDAKSGQWVEITIKKVQRLLSMTDGDKRKHILDYTYVDLHYVEDQRKNLLNKFNSFNQELPLCKSELTDLKNTKTLNYCLQNEITILNLENESQRDEISDLKKAVKSPFETAPEITFDSESECDIQEPLPSLPKLLGAEPNNTSKDDISLADLTLTLTVSNEIKKKADSSTEKLLLTLMEEVKGLKEQIKKPSDTSPSVSQLGSAVKKTLAKLKAQSSQGSSLRKAPMIPKPFKDYKYCGFNDHHSDECEYYPGCDICGLLKEICPKVVFGDNSLGDTKGLSHLNFKNINKLARQNLVAGLPSLTFSKDKTCSACEKGKHHRASFKTKRSNSISKCLHLLHIDLFGPVKPQTISHNKYTLVIVDEYSRYTWVYSLKKKSDAADCIMSFIRKMENLNEVRVKELRSDNGTEFRNHKLEEFYDEKGISQIFSSPCTPKQNGGEAVNTACYTQNRSIIVKRHGKTTYDVFRGRSPDISYFNVFGCPVHIHNHRDHVGKFDAKADDGFFLGYSLVAKAFRLLIPFPHTTLLSLIYLHHLIPCPDEQPELTIVDDHPVLNEHDDSESVKDLGISEDQVSTIIEPVSNVEPSPTIISPSSEVIINPPVPQDRWSREKHIELVNILGELQDRFTTRSKIRDSEVVSTHKCLYVNFLFEIEPKKQIEALEEEGWIIAMQE</sequence>
<reference evidence="2" key="2">
    <citation type="submission" date="2022-01" db="EMBL/GenBank/DDBJ databases">
        <authorList>
            <person name="Yamashiro T."/>
            <person name="Shiraishi A."/>
            <person name="Satake H."/>
            <person name="Nakayama K."/>
        </authorList>
    </citation>
    <scope>NUCLEOTIDE SEQUENCE</scope>
</reference>
<keyword evidence="3" id="KW-1185">Reference proteome</keyword>
<accession>A0ABQ5H246</accession>
<organism evidence="2 3">
    <name type="scientific">Tanacetum coccineum</name>
    <dbReference type="NCBI Taxonomy" id="301880"/>
    <lineage>
        <taxon>Eukaryota</taxon>
        <taxon>Viridiplantae</taxon>
        <taxon>Streptophyta</taxon>
        <taxon>Embryophyta</taxon>
        <taxon>Tracheophyta</taxon>
        <taxon>Spermatophyta</taxon>
        <taxon>Magnoliopsida</taxon>
        <taxon>eudicotyledons</taxon>
        <taxon>Gunneridae</taxon>
        <taxon>Pentapetalae</taxon>
        <taxon>asterids</taxon>
        <taxon>campanulids</taxon>
        <taxon>Asterales</taxon>
        <taxon>Asteraceae</taxon>
        <taxon>Asteroideae</taxon>
        <taxon>Anthemideae</taxon>
        <taxon>Anthemidinae</taxon>
        <taxon>Tanacetum</taxon>
    </lineage>
</organism>
<reference evidence="2" key="1">
    <citation type="journal article" date="2022" name="Int. J. Mol. Sci.">
        <title>Draft Genome of Tanacetum Coccineum: Genomic Comparison of Closely Related Tanacetum-Family Plants.</title>
        <authorList>
            <person name="Yamashiro T."/>
            <person name="Shiraishi A."/>
            <person name="Nakayama K."/>
            <person name="Satake H."/>
        </authorList>
    </citation>
    <scope>NUCLEOTIDE SEQUENCE</scope>
</reference>
<dbReference type="PANTHER" id="PTHR42648">
    <property type="entry name" value="TRANSPOSASE, PUTATIVE-RELATED"/>
    <property type="match status" value="1"/>
</dbReference>
<dbReference type="PANTHER" id="PTHR42648:SF32">
    <property type="entry name" value="RIBONUCLEASE H-LIKE DOMAIN, GAG-PRE-INTEGRASE DOMAIN PROTEIN-RELATED"/>
    <property type="match status" value="1"/>
</dbReference>
<dbReference type="PROSITE" id="PS50994">
    <property type="entry name" value="INTEGRASE"/>
    <property type="match status" value="1"/>
</dbReference>
<name>A0ABQ5H246_9ASTR</name>
<comment type="caution">
    <text evidence="2">The sequence shown here is derived from an EMBL/GenBank/DDBJ whole genome shotgun (WGS) entry which is preliminary data.</text>
</comment>
<dbReference type="Pfam" id="PF25597">
    <property type="entry name" value="SH3_retrovirus"/>
    <property type="match status" value="1"/>
</dbReference>
<dbReference type="InterPro" id="IPR001584">
    <property type="entry name" value="Integrase_cat-core"/>
</dbReference>
<dbReference type="Pfam" id="PF13976">
    <property type="entry name" value="gag_pre-integrs"/>
    <property type="match status" value="1"/>
</dbReference>